<proteinExistence type="predicted"/>
<gene>
    <name evidence="1" type="ORF">S12H4_37063</name>
</gene>
<accession>X1STE6</accession>
<sequence>MSNEFDDLMRRATCQMRVMLRERRRFRILAKELEDFSKEGNCKQKYNKRGAYA</sequence>
<reference evidence="1" key="1">
    <citation type="journal article" date="2014" name="Front. Microbiol.">
        <title>High frequency of phylogenetically diverse reductive dehalogenase-homologous genes in deep subseafloor sedimentary metagenomes.</title>
        <authorList>
            <person name="Kawai M."/>
            <person name="Futagami T."/>
            <person name="Toyoda A."/>
            <person name="Takaki Y."/>
            <person name="Nishi S."/>
            <person name="Hori S."/>
            <person name="Arai W."/>
            <person name="Tsubouchi T."/>
            <person name="Morono Y."/>
            <person name="Uchiyama I."/>
            <person name="Ito T."/>
            <person name="Fujiyama A."/>
            <person name="Inagaki F."/>
            <person name="Takami H."/>
        </authorList>
    </citation>
    <scope>NUCLEOTIDE SEQUENCE</scope>
    <source>
        <strain evidence="1">Expedition CK06-06</strain>
    </source>
</reference>
<protein>
    <submittedName>
        <fullName evidence="1">Uncharacterized protein</fullName>
    </submittedName>
</protein>
<comment type="caution">
    <text evidence="1">The sequence shown here is derived from an EMBL/GenBank/DDBJ whole genome shotgun (WGS) entry which is preliminary data.</text>
</comment>
<organism evidence="1">
    <name type="scientific">marine sediment metagenome</name>
    <dbReference type="NCBI Taxonomy" id="412755"/>
    <lineage>
        <taxon>unclassified sequences</taxon>
        <taxon>metagenomes</taxon>
        <taxon>ecological metagenomes</taxon>
    </lineage>
</organism>
<name>X1STE6_9ZZZZ</name>
<dbReference type="EMBL" id="BARW01022154">
    <property type="protein sequence ID" value="GAI96208.1"/>
    <property type="molecule type" value="Genomic_DNA"/>
</dbReference>
<dbReference type="AlphaFoldDB" id="X1STE6"/>
<evidence type="ECO:0000313" key="1">
    <source>
        <dbReference type="EMBL" id="GAI96208.1"/>
    </source>
</evidence>